<protein>
    <submittedName>
        <fullName evidence="2">Uncharacterized protein</fullName>
    </submittedName>
</protein>
<dbReference type="EMBL" id="JALLAZ020000988">
    <property type="protein sequence ID" value="KAL3783081.1"/>
    <property type="molecule type" value="Genomic_DNA"/>
</dbReference>
<comment type="caution">
    <text evidence="2">The sequence shown here is derived from an EMBL/GenBank/DDBJ whole genome shotgun (WGS) entry which is preliminary data.</text>
</comment>
<keyword evidence="3" id="KW-1185">Reference proteome</keyword>
<evidence type="ECO:0000313" key="3">
    <source>
        <dbReference type="Proteomes" id="UP001530315"/>
    </source>
</evidence>
<dbReference type="AlphaFoldDB" id="A0ABD3P6W0"/>
<sequence length="188" mass="20682">MSRVSISRIRLNRGMATIVVYSHACLLTSSGRTASSFSIRITLINVGKSIMKNCAIDDSDSQAAVATATLSNTLAAQAAVATSNNTLAEALRRWQHKQRSHSKRYWMASSIHRLFPFQDLDTSRTKTSEEEENDLSASEDPPTEEKEQPEDAGNKRAAVLSPAADVVKERRQEATGFLEILSILHQHG</sequence>
<accession>A0ABD3P6W0</accession>
<dbReference type="Proteomes" id="UP001530315">
    <property type="component" value="Unassembled WGS sequence"/>
</dbReference>
<evidence type="ECO:0000256" key="1">
    <source>
        <dbReference type="SAM" id="MobiDB-lite"/>
    </source>
</evidence>
<gene>
    <name evidence="2" type="ORF">ACHAW5_002126</name>
</gene>
<proteinExistence type="predicted"/>
<name>A0ABD3P6W0_9STRA</name>
<reference evidence="2 3" key="1">
    <citation type="submission" date="2024-10" db="EMBL/GenBank/DDBJ databases">
        <title>Updated reference genomes for cyclostephanoid diatoms.</title>
        <authorList>
            <person name="Roberts W.R."/>
            <person name="Alverson A.J."/>
        </authorList>
    </citation>
    <scope>NUCLEOTIDE SEQUENCE [LARGE SCALE GENOMIC DNA]</scope>
    <source>
        <strain evidence="2 3">AJA276-08</strain>
    </source>
</reference>
<organism evidence="2 3">
    <name type="scientific">Stephanodiscus triporus</name>
    <dbReference type="NCBI Taxonomy" id="2934178"/>
    <lineage>
        <taxon>Eukaryota</taxon>
        <taxon>Sar</taxon>
        <taxon>Stramenopiles</taxon>
        <taxon>Ochrophyta</taxon>
        <taxon>Bacillariophyta</taxon>
        <taxon>Coscinodiscophyceae</taxon>
        <taxon>Thalassiosirophycidae</taxon>
        <taxon>Stephanodiscales</taxon>
        <taxon>Stephanodiscaceae</taxon>
        <taxon>Stephanodiscus</taxon>
    </lineage>
</organism>
<evidence type="ECO:0000313" key="2">
    <source>
        <dbReference type="EMBL" id="KAL3783081.1"/>
    </source>
</evidence>
<feature type="region of interest" description="Disordered" evidence="1">
    <location>
        <begin position="122"/>
        <end position="166"/>
    </location>
</feature>